<dbReference type="InterPro" id="IPR029058">
    <property type="entry name" value="AB_hydrolase_fold"/>
</dbReference>
<dbReference type="HOGENOM" id="CLU_020336_13_9_1"/>
<comment type="function">
    <text evidence="7">Lipase that preferentially hydrolysis medium-chain saturated monoacylglycerols including 2-arachidonoylglycerol. Through 2-arachidonoylglycerol degradation may regulate endocannabinoid signaling pathways. Also has a lysophosphatidyl lipase activity with a preference for lysophosphatidylglycerol among other lysophospholipids. Also able to degrade bis(monoacylglycero)phosphate (BMP) and constitutes the major enzyme for BMP catabolism. BMP, also known as lysobisphosphatidic acid, is enriched in late endosomes and lysosomes and plays a key role in the formation of intraluminal vesicles and in lipid sorting.</text>
</comment>
<reference evidence="10" key="3">
    <citation type="submission" date="2015-06" db="UniProtKB">
        <authorList>
            <consortium name="EnsemblMetazoa"/>
        </authorList>
    </citation>
    <scope>IDENTIFICATION</scope>
</reference>
<dbReference type="InterPro" id="IPR050266">
    <property type="entry name" value="AB_hydrolase_sf"/>
</dbReference>
<accession>R7TX98</accession>
<dbReference type="Gene3D" id="3.40.50.1820">
    <property type="entry name" value="alpha/beta hydrolase"/>
    <property type="match status" value="1"/>
</dbReference>
<evidence type="ECO:0000256" key="2">
    <source>
        <dbReference type="ARBA" id="ARBA00013254"/>
    </source>
</evidence>
<dbReference type="OrthoDB" id="6431331at2759"/>
<protein>
    <recommendedName>
        <fullName evidence="2">acylglycerol lipase</fullName>
        <ecNumber evidence="2">3.1.1.23</ecNumber>
    </recommendedName>
</protein>
<dbReference type="PANTHER" id="PTHR43798">
    <property type="entry name" value="MONOACYLGLYCEROL LIPASE"/>
    <property type="match status" value="1"/>
</dbReference>
<dbReference type="EC" id="3.1.1.23" evidence="2"/>
<dbReference type="EMBL" id="KB307802">
    <property type="protein sequence ID" value="ELT98558.1"/>
    <property type="molecule type" value="Genomic_DNA"/>
</dbReference>
<comment type="catalytic activity">
    <reaction evidence="1">
        <text>Hydrolyzes glycerol monoesters of long-chain fatty acids.</text>
        <dbReference type="EC" id="3.1.1.23"/>
    </reaction>
</comment>
<evidence type="ECO:0000256" key="3">
    <source>
        <dbReference type="ARBA" id="ARBA00037797"/>
    </source>
</evidence>
<dbReference type="PANTHER" id="PTHR43798:SF5">
    <property type="entry name" value="MONOACYLGLYCEROL LIPASE ABHD6"/>
    <property type="match status" value="1"/>
</dbReference>
<evidence type="ECO:0000259" key="8">
    <source>
        <dbReference type="Pfam" id="PF00561"/>
    </source>
</evidence>
<dbReference type="ESTHER" id="capte-r7tx98">
    <property type="family name" value="ABHD6-Lip"/>
</dbReference>
<evidence type="ECO:0000256" key="5">
    <source>
        <dbReference type="ARBA" id="ARBA00046308"/>
    </source>
</evidence>
<dbReference type="AlphaFoldDB" id="R7TX98"/>
<name>R7TX98_CAPTE</name>
<evidence type="ECO:0000256" key="7">
    <source>
        <dbReference type="ARBA" id="ARBA00049568"/>
    </source>
</evidence>
<evidence type="ECO:0000256" key="6">
    <source>
        <dbReference type="ARBA" id="ARBA00047662"/>
    </source>
</evidence>
<dbReference type="STRING" id="283909.R7TX98"/>
<comment type="catalytic activity">
    <reaction evidence="6">
        <text>1-dodecanoylglycerol + H2O = dodecanoate + glycerol + H(+)</text>
        <dbReference type="Rhea" id="RHEA:44316"/>
        <dbReference type="ChEBI" id="CHEBI:15377"/>
        <dbReference type="ChEBI" id="CHEBI:15378"/>
        <dbReference type="ChEBI" id="CHEBI:17754"/>
        <dbReference type="ChEBI" id="CHEBI:18262"/>
        <dbReference type="ChEBI" id="CHEBI:75539"/>
    </reaction>
</comment>
<comment type="subcellular location">
    <subcellularLocation>
        <location evidence="3">Late endosome membrane</location>
        <topology evidence="3">Single-pass type II membrane protein</topology>
    </subcellularLocation>
    <subcellularLocation>
        <location evidence="4">Lysosome membrane</location>
        <topology evidence="4">Single-pass type II membrane protein</topology>
    </subcellularLocation>
    <subcellularLocation>
        <location evidence="5">Mitochondrion membrane</location>
        <topology evidence="5">Single-pass type II membrane protein</topology>
    </subcellularLocation>
</comment>
<evidence type="ECO:0000313" key="9">
    <source>
        <dbReference type="EMBL" id="ELT98558.1"/>
    </source>
</evidence>
<reference evidence="9 11" key="2">
    <citation type="journal article" date="2013" name="Nature">
        <title>Insights into bilaterian evolution from three spiralian genomes.</title>
        <authorList>
            <person name="Simakov O."/>
            <person name="Marletaz F."/>
            <person name="Cho S.J."/>
            <person name="Edsinger-Gonzales E."/>
            <person name="Havlak P."/>
            <person name="Hellsten U."/>
            <person name="Kuo D.H."/>
            <person name="Larsson T."/>
            <person name="Lv J."/>
            <person name="Arendt D."/>
            <person name="Savage R."/>
            <person name="Osoegawa K."/>
            <person name="de Jong P."/>
            <person name="Grimwood J."/>
            <person name="Chapman J.A."/>
            <person name="Shapiro H."/>
            <person name="Aerts A."/>
            <person name="Otillar R.P."/>
            <person name="Terry A.Y."/>
            <person name="Boore J.L."/>
            <person name="Grigoriev I.V."/>
            <person name="Lindberg D.R."/>
            <person name="Seaver E.C."/>
            <person name="Weisblat D.A."/>
            <person name="Putnam N.H."/>
            <person name="Rokhsar D.S."/>
        </authorList>
    </citation>
    <scope>NUCLEOTIDE SEQUENCE</scope>
    <source>
        <strain evidence="9 11">I ESC-2004</strain>
    </source>
</reference>
<evidence type="ECO:0000313" key="10">
    <source>
        <dbReference type="EnsemblMetazoa" id="CapteP208981"/>
    </source>
</evidence>
<dbReference type="Proteomes" id="UP000014760">
    <property type="component" value="Unassembled WGS sequence"/>
</dbReference>
<dbReference type="EnsemblMetazoa" id="CapteT208981">
    <property type="protein sequence ID" value="CapteP208981"/>
    <property type="gene ID" value="CapteG208981"/>
</dbReference>
<dbReference type="SUPFAM" id="SSF53474">
    <property type="entry name" value="alpha/beta-Hydrolases"/>
    <property type="match status" value="1"/>
</dbReference>
<evidence type="ECO:0000256" key="1">
    <source>
        <dbReference type="ARBA" id="ARBA00001613"/>
    </source>
</evidence>
<dbReference type="Pfam" id="PF00561">
    <property type="entry name" value="Abhydrolase_1"/>
    <property type="match status" value="1"/>
</dbReference>
<sequence>MALPAAVAMATTTALSAALWWYHYPELALQYIQHLGLYLAGMRVKNVRVRGLNICYAEKGQRSADSPSMLFVHGFSVNKEMWLPIIPLLPRNQHIVMLDLPGHGASDIPDDDMNIHISGMAEFVHEFVETIALNEQPFHIIGLSMGGAIVGLYSALYPKDIAILTTCCPAILTPEESPFVKQVREGNNGALLPKNVEDASKMFSMCCYRPWGIPRNSLILAVFMAARRRRQEFFTKLFTIITSEMDETSNELMQHVKEIQAECQVIWGVQDQILNVSGAEYLRNEIATCNRVDILEDCGHVIPIDRPFKMAQLLLEFRREAKI</sequence>
<evidence type="ECO:0000313" key="11">
    <source>
        <dbReference type="Proteomes" id="UP000014760"/>
    </source>
</evidence>
<reference evidence="11" key="1">
    <citation type="submission" date="2012-12" db="EMBL/GenBank/DDBJ databases">
        <authorList>
            <person name="Hellsten U."/>
            <person name="Grimwood J."/>
            <person name="Chapman J.A."/>
            <person name="Shapiro H."/>
            <person name="Aerts A."/>
            <person name="Otillar R.P."/>
            <person name="Terry A.Y."/>
            <person name="Boore J.L."/>
            <person name="Simakov O."/>
            <person name="Marletaz F."/>
            <person name="Cho S.-J."/>
            <person name="Edsinger-Gonzales E."/>
            <person name="Havlak P."/>
            <person name="Kuo D.-H."/>
            <person name="Larsson T."/>
            <person name="Lv J."/>
            <person name="Arendt D."/>
            <person name="Savage R."/>
            <person name="Osoegawa K."/>
            <person name="de Jong P."/>
            <person name="Lindberg D.R."/>
            <person name="Seaver E.C."/>
            <person name="Weisblat D.A."/>
            <person name="Putnam N.H."/>
            <person name="Grigoriev I.V."/>
            <person name="Rokhsar D.S."/>
        </authorList>
    </citation>
    <scope>NUCLEOTIDE SEQUENCE</scope>
    <source>
        <strain evidence="11">I ESC-2004</strain>
    </source>
</reference>
<feature type="domain" description="AB hydrolase-1" evidence="8">
    <location>
        <begin position="67"/>
        <end position="180"/>
    </location>
</feature>
<evidence type="ECO:0000256" key="4">
    <source>
        <dbReference type="ARBA" id="ARBA00037874"/>
    </source>
</evidence>
<gene>
    <name evidence="9" type="ORF">CAPTEDRAFT_208981</name>
</gene>
<organism evidence="9">
    <name type="scientific">Capitella teleta</name>
    <name type="common">Polychaete worm</name>
    <dbReference type="NCBI Taxonomy" id="283909"/>
    <lineage>
        <taxon>Eukaryota</taxon>
        <taxon>Metazoa</taxon>
        <taxon>Spiralia</taxon>
        <taxon>Lophotrochozoa</taxon>
        <taxon>Annelida</taxon>
        <taxon>Polychaeta</taxon>
        <taxon>Sedentaria</taxon>
        <taxon>Scolecida</taxon>
        <taxon>Capitellidae</taxon>
        <taxon>Capitella</taxon>
    </lineage>
</organism>
<keyword evidence="11" id="KW-1185">Reference proteome</keyword>
<dbReference type="GO" id="GO:0031902">
    <property type="term" value="C:late endosome membrane"/>
    <property type="evidence" value="ECO:0007669"/>
    <property type="project" value="UniProtKB-SubCell"/>
</dbReference>
<dbReference type="GO" id="GO:0031966">
    <property type="term" value="C:mitochondrial membrane"/>
    <property type="evidence" value="ECO:0007669"/>
    <property type="project" value="UniProtKB-SubCell"/>
</dbReference>
<dbReference type="GO" id="GO:0046464">
    <property type="term" value="P:acylglycerol catabolic process"/>
    <property type="evidence" value="ECO:0007669"/>
    <property type="project" value="TreeGrafter"/>
</dbReference>
<dbReference type="GO" id="GO:0005765">
    <property type="term" value="C:lysosomal membrane"/>
    <property type="evidence" value="ECO:0007669"/>
    <property type="project" value="UniProtKB-SubCell"/>
</dbReference>
<dbReference type="EMBL" id="AMQN01010426">
    <property type="status" value="NOT_ANNOTATED_CDS"/>
    <property type="molecule type" value="Genomic_DNA"/>
</dbReference>
<dbReference type="InterPro" id="IPR000073">
    <property type="entry name" value="AB_hydrolase_1"/>
</dbReference>
<dbReference type="OMA" id="NAMWQYS"/>
<proteinExistence type="predicted"/>
<dbReference type="GO" id="GO:0047372">
    <property type="term" value="F:monoacylglycerol lipase activity"/>
    <property type="evidence" value="ECO:0007669"/>
    <property type="project" value="UniProtKB-EC"/>
</dbReference>
<dbReference type="PRINTS" id="PR00111">
    <property type="entry name" value="ABHYDROLASE"/>
</dbReference>